<dbReference type="Proteomes" id="UP001431572">
    <property type="component" value="Chromosome 2"/>
</dbReference>
<dbReference type="InterPro" id="IPR002748">
    <property type="entry name" value="CbiD"/>
</dbReference>
<keyword evidence="4" id="KW-1185">Reference proteome</keyword>
<evidence type="ECO:0000313" key="1">
    <source>
        <dbReference type="EMBL" id="NWJ48042.1"/>
    </source>
</evidence>
<gene>
    <name evidence="1" type="ORF">HXX08_19480</name>
    <name evidence="2" type="ORF">OZ401_003578</name>
</gene>
<evidence type="ECO:0000313" key="3">
    <source>
        <dbReference type="Proteomes" id="UP000521676"/>
    </source>
</evidence>
<reference evidence="1 3" key="1">
    <citation type="submission" date="2020-06" db="EMBL/GenBank/DDBJ databases">
        <title>Anoxygenic phototrophic Chloroflexota member uses a Type I reaction center.</title>
        <authorList>
            <person name="Tsuji J.M."/>
            <person name="Shaw N.A."/>
            <person name="Nagashima S."/>
            <person name="Venkiteswaran J."/>
            <person name="Schiff S.L."/>
            <person name="Hanada S."/>
            <person name="Tank M."/>
            <person name="Neufeld J.D."/>
        </authorList>
    </citation>
    <scope>NUCLEOTIDE SEQUENCE [LARGE SCALE GENOMIC DNA]</scope>
    <source>
        <strain evidence="1">L227-S17</strain>
    </source>
</reference>
<dbReference type="GO" id="GO:0009236">
    <property type="term" value="P:cobalamin biosynthetic process"/>
    <property type="evidence" value="ECO:0007669"/>
    <property type="project" value="InterPro"/>
</dbReference>
<accession>A0A8T7M7W4</accession>
<dbReference type="EMBL" id="CP128400">
    <property type="protein sequence ID" value="WJW67983.1"/>
    <property type="molecule type" value="Genomic_DNA"/>
</dbReference>
<reference evidence="2" key="2">
    <citation type="journal article" date="2024" name="Nature">
        <title>Anoxygenic phototroph of the Chloroflexota uses a type I reaction centre.</title>
        <authorList>
            <person name="Tsuji J.M."/>
            <person name="Shaw N.A."/>
            <person name="Nagashima S."/>
            <person name="Venkiteswaran J.J."/>
            <person name="Schiff S.L."/>
            <person name="Watanabe T."/>
            <person name="Fukui M."/>
            <person name="Hanada S."/>
            <person name="Tank M."/>
            <person name="Neufeld J.D."/>
        </authorList>
    </citation>
    <scope>NUCLEOTIDE SEQUENCE</scope>
    <source>
        <strain evidence="2">L227-S17</strain>
    </source>
</reference>
<dbReference type="RefSeq" id="WP_341469887.1">
    <property type="nucleotide sequence ID" value="NZ_CP128400.1"/>
</dbReference>
<dbReference type="GO" id="GO:0008168">
    <property type="term" value="F:methyltransferase activity"/>
    <property type="evidence" value="ECO:0007669"/>
    <property type="project" value="InterPro"/>
</dbReference>
<name>A0A8T7M7W4_9CHLR</name>
<proteinExistence type="predicted"/>
<dbReference type="EMBL" id="JACATZ010000003">
    <property type="protein sequence ID" value="NWJ48042.1"/>
    <property type="molecule type" value="Genomic_DNA"/>
</dbReference>
<dbReference type="AlphaFoldDB" id="A0A8T7M7W4"/>
<dbReference type="PANTHER" id="PTHR35863:SF1">
    <property type="entry name" value="COBALT-PRECORRIN-5B C(1)-METHYLTRANSFERASE"/>
    <property type="match status" value="1"/>
</dbReference>
<protein>
    <submittedName>
        <fullName evidence="1">Uncharacterized protein</fullName>
    </submittedName>
</protein>
<sequence length="390" mass="42157">MGREIRKDASRADIGGSQSDIVHLTAAAAAKAAATALLTNQVIKRVRMNVPGGGVAHFKVQKCVIESGSALCSIIGTPEALPETETPEVWVRVMWEHSLSPVVDSALEPVPALDPRVELHWLTLSPVNTDESTALQAVPLLLHFIASTHEEEKALSLIPRELVASAITEAINSISPDRLERGVRVMIGLAHESSFKLPNLQTKLEQSYQYNDGVNLSDLDNTTALTHLALSLDSVGSGILPMLNNSNEVFIDLSQHNLSLQAALNHAFSFELLDSITICGNFNSIQQIALGGQAEQNNTEFDTSLVTQLATRFNLPIGTVQSLREAFSLSNLMKLINHDGLGWIFDKICEGACAELRKSVSQKIRLTVIIFGSSGAILGRTTFEPGILQL</sequence>
<evidence type="ECO:0000313" key="4">
    <source>
        <dbReference type="Proteomes" id="UP001431572"/>
    </source>
</evidence>
<organism evidence="1 3">
    <name type="scientific">Candidatus Chlorohelix allophototropha</name>
    <dbReference type="NCBI Taxonomy" id="3003348"/>
    <lineage>
        <taxon>Bacteria</taxon>
        <taxon>Bacillati</taxon>
        <taxon>Chloroflexota</taxon>
        <taxon>Chloroflexia</taxon>
        <taxon>Candidatus Chloroheliales</taxon>
        <taxon>Candidatus Chloroheliaceae</taxon>
        <taxon>Candidatus Chlorohelix</taxon>
    </lineage>
</organism>
<dbReference type="PANTHER" id="PTHR35863">
    <property type="entry name" value="COBALT-PRECORRIN-5B C(1)-METHYLTRANSFERASE"/>
    <property type="match status" value="1"/>
</dbReference>
<evidence type="ECO:0000313" key="2">
    <source>
        <dbReference type="EMBL" id="WJW67983.1"/>
    </source>
</evidence>
<dbReference type="Proteomes" id="UP000521676">
    <property type="component" value="Unassembled WGS sequence"/>
</dbReference>